<evidence type="ECO:0000313" key="1">
    <source>
        <dbReference type="EMBL" id="VYT24626.1"/>
    </source>
</evidence>
<sequence length="201" mass="23242">MKINLNKILLLIALGLGVATYSLYNWGSRMKEERNTYRSNTHALLADVRHIQIDSAMMASTIQVLNLSLDEYEKYRAEDAATIKKMGVRIKDLEAAGRHDIEVNAPVDATVKDTTVIRDTVTVIVKAVKMDTPYLKLNGIIEDNRLKGNIYLPVHLHQAFWVEYKHRFLWWRWKVKAIHQTISSDNSYVEIKYTEIINLKN</sequence>
<gene>
    <name evidence="1" type="ORF">BFLFYP10_01973</name>
</gene>
<dbReference type="InterPro" id="IPR046679">
    <property type="entry name" value="DUF6549"/>
</dbReference>
<name>A0A6N2VCE7_9BACE</name>
<proteinExistence type="predicted"/>
<organism evidence="1">
    <name type="scientific">Bacteroides faecis</name>
    <dbReference type="NCBI Taxonomy" id="674529"/>
    <lineage>
        <taxon>Bacteria</taxon>
        <taxon>Pseudomonadati</taxon>
        <taxon>Bacteroidota</taxon>
        <taxon>Bacteroidia</taxon>
        <taxon>Bacteroidales</taxon>
        <taxon>Bacteroidaceae</taxon>
        <taxon>Bacteroides</taxon>
    </lineage>
</organism>
<accession>A0A6N2VCE7</accession>
<dbReference type="AlphaFoldDB" id="A0A6N2VCE7"/>
<dbReference type="Pfam" id="PF20186">
    <property type="entry name" value="DUF6549"/>
    <property type="match status" value="1"/>
</dbReference>
<protein>
    <submittedName>
        <fullName evidence="1">Uncharacterized protein</fullName>
    </submittedName>
</protein>
<dbReference type="EMBL" id="CACRSZ010000049">
    <property type="protein sequence ID" value="VYT24626.1"/>
    <property type="molecule type" value="Genomic_DNA"/>
</dbReference>
<reference evidence="1" key="1">
    <citation type="submission" date="2019-11" db="EMBL/GenBank/DDBJ databases">
        <authorList>
            <person name="Feng L."/>
        </authorList>
    </citation>
    <scope>NUCLEOTIDE SEQUENCE</scope>
    <source>
        <strain evidence="1">BfaecisLFYP10</strain>
    </source>
</reference>